<evidence type="ECO:0000313" key="1">
    <source>
        <dbReference type="EMBL" id="KAH7577334.1"/>
    </source>
</evidence>
<evidence type="ECO:0000313" key="2">
    <source>
        <dbReference type="Proteomes" id="UP000827721"/>
    </source>
</evidence>
<dbReference type="EMBL" id="JAFEMO010000001">
    <property type="protein sequence ID" value="KAH7577334.1"/>
    <property type="molecule type" value="Genomic_DNA"/>
</dbReference>
<proteinExistence type="predicted"/>
<reference evidence="1 2" key="1">
    <citation type="submission" date="2021-02" db="EMBL/GenBank/DDBJ databases">
        <title>Plant Genome Project.</title>
        <authorList>
            <person name="Zhang R.-G."/>
        </authorList>
    </citation>
    <scope>NUCLEOTIDE SEQUENCE [LARGE SCALE GENOMIC DNA]</scope>
    <source>
        <tissue evidence="1">Leaves</tissue>
    </source>
</reference>
<protein>
    <submittedName>
        <fullName evidence="1">Uncharacterized protein</fullName>
    </submittedName>
</protein>
<sequence length="135" mass="15000">MSFSSGFFMVLSGLGNAIFLCLSISNNRLIILNISDGFSSFTGGHIHFLNCRHHMHHYGLSTVPSGGPAAYSMLRHLCINCENKTLPIIKMVPSILSMSKMKEFRSFFDEFQAVSQLQLGSLGQKVDRRSKLLAD</sequence>
<dbReference type="Proteomes" id="UP000827721">
    <property type="component" value="Unassembled WGS sequence"/>
</dbReference>
<organism evidence="1 2">
    <name type="scientific">Xanthoceras sorbifolium</name>
    <dbReference type="NCBI Taxonomy" id="99658"/>
    <lineage>
        <taxon>Eukaryota</taxon>
        <taxon>Viridiplantae</taxon>
        <taxon>Streptophyta</taxon>
        <taxon>Embryophyta</taxon>
        <taxon>Tracheophyta</taxon>
        <taxon>Spermatophyta</taxon>
        <taxon>Magnoliopsida</taxon>
        <taxon>eudicotyledons</taxon>
        <taxon>Gunneridae</taxon>
        <taxon>Pentapetalae</taxon>
        <taxon>rosids</taxon>
        <taxon>malvids</taxon>
        <taxon>Sapindales</taxon>
        <taxon>Sapindaceae</taxon>
        <taxon>Xanthoceroideae</taxon>
        <taxon>Xanthoceras</taxon>
    </lineage>
</organism>
<name>A0ABQ8ILL3_9ROSI</name>
<comment type="caution">
    <text evidence="1">The sequence shown here is derived from an EMBL/GenBank/DDBJ whole genome shotgun (WGS) entry which is preliminary data.</text>
</comment>
<accession>A0ABQ8ILL3</accession>
<gene>
    <name evidence="1" type="ORF">JRO89_XS01G0237500</name>
</gene>
<keyword evidence="2" id="KW-1185">Reference proteome</keyword>